<dbReference type="InterPro" id="IPR011712">
    <property type="entry name" value="Sig_transdc_His_kin_sub3_dim/P"/>
</dbReference>
<keyword evidence="12" id="KW-1185">Reference proteome</keyword>
<reference evidence="11 12" key="1">
    <citation type="journal article" date="2019" name="Int. J. Syst. Evol. Microbiol.">
        <title>The Global Catalogue of Microorganisms (GCM) 10K type strain sequencing project: providing services to taxonomists for standard genome sequencing and annotation.</title>
        <authorList>
            <consortium name="The Broad Institute Genomics Platform"/>
            <consortium name="The Broad Institute Genome Sequencing Center for Infectious Disease"/>
            <person name="Wu L."/>
            <person name="Ma J."/>
        </authorList>
    </citation>
    <scope>NUCLEOTIDE SEQUENCE [LARGE SCALE GENOMIC DNA]</scope>
    <source>
        <strain evidence="11 12">JCM 6833</strain>
    </source>
</reference>
<accession>A0ABN3QQW2</accession>
<evidence type="ECO:0000256" key="9">
    <source>
        <dbReference type="SAM" id="Phobius"/>
    </source>
</evidence>
<protein>
    <recommendedName>
        <fullName evidence="2">histidine kinase</fullName>
        <ecNumber evidence="2">2.7.13.3</ecNumber>
    </recommendedName>
</protein>
<evidence type="ECO:0000256" key="8">
    <source>
        <dbReference type="ARBA" id="ARBA00023012"/>
    </source>
</evidence>
<evidence type="ECO:0000259" key="10">
    <source>
        <dbReference type="SMART" id="SM00387"/>
    </source>
</evidence>
<dbReference type="PANTHER" id="PTHR24421:SF10">
    <property type="entry name" value="NITRATE_NITRITE SENSOR PROTEIN NARQ"/>
    <property type="match status" value="1"/>
</dbReference>
<dbReference type="InterPro" id="IPR003594">
    <property type="entry name" value="HATPase_dom"/>
</dbReference>
<dbReference type="Gene3D" id="1.20.5.1930">
    <property type="match status" value="1"/>
</dbReference>
<evidence type="ECO:0000256" key="4">
    <source>
        <dbReference type="ARBA" id="ARBA00022679"/>
    </source>
</evidence>
<dbReference type="InterPro" id="IPR036890">
    <property type="entry name" value="HATPase_C_sf"/>
</dbReference>
<keyword evidence="9" id="KW-0812">Transmembrane</keyword>
<feature type="domain" description="Histidine kinase/HSP90-like ATPase" evidence="10">
    <location>
        <begin position="322"/>
        <end position="412"/>
    </location>
</feature>
<feature type="transmembrane region" description="Helical" evidence="9">
    <location>
        <begin position="112"/>
        <end position="138"/>
    </location>
</feature>
<keyword evidence="7" id="KW-0067">ATP-binding</keyword>
<dbReference type="EMBL" id="BAAATD010000017">
    <property type="protein sequence ID" value="GAA2632870.1"/>
    <property type="molecule type" value="Genomic_DNA"/>
</dbReference>
<dbReference type="PANTHER" id="PTHR24421">
    <property type="entry name" value="NITRATE/NITRITE SENSOR PROTEIN NARX-RELATED"/>
    <property type="match status" value="1"/>
</dbReference>
<keyword evidence="9" id="KW-0472">Membrane</keyword>
<dbReference type="InterPro" id="IPR050482">
    <property type="entry name" value="Sensor_HK_TwoCompSys"/>
</dbReference>
<feature type="transmembrane region" description="Helical" evidence="9">
    <location>
        <begin position="27"/>
        <end position="50"/>
    </location>
</feature>
<dbReference type="GO" id="GO:0016301">
    <property type="term" value="F:kinase activity"/>
    <property type="evidence" value="ECO:0007669"/>
    <property type="project" value="UniProtKB-KW"/>
</dbReference>
<keyword evidence="6 11" id="KW-0418">Kinase</keyword>
<name>A0ABN3QQW2_9ACTN</name>
<dbReference type="InterPro" id="IPR025828">
    <property type="entry name" value="Put_sensor_dom"/>
</dbReference>
<dbReference type="Gene3D" id="3.30.565.10">
    <property type="entry name" value="Histidine kinase-like ATPase, C-terminal domain"/>
    <property type="match status" value="1"/>
</dbReference>
<feature type="transmembrane region" description="Helical" evidence="9">
    <location>
        <begin position="158"/>
        <end position="177"/>
    </location>
</feature>
<evidence type="ECO:0000313" key="12">
    <source>
        <dbReference type="Proteomes" id="UP001501509"/>
    </source>
</evidence>
<proteinExistence type="predicted"/>
<evidence type="ECO:0000256" key="5">
    <source>
        <dbReference type="ARBA" id="ARBA00022741"/>
    </source>
</evidence>
<keyword evidence="8" id="KW-0902">Two-component regulatory system</keyword>
<dbReference type="Proteomes" id="UP001501509">
    <property type="component" value="Unassembled WGS sequence"/>
</dbReference>
<evidence type="ECO:0000313" key="11">
    <source>
        <dbReference type="EMBL" id="GAA2632870.1"/>
    </source>
</evidence>
<evidence type="ECO:0000256" key="1">
    <source>
        <dbReference type="ARBA" id="ARBA00000085"/>
    </source>
</evidence>
<evidence type="ECO:0000256" key="3">
    <source>
        <dbReference type="ARBA" id="ARBA00022553"/>
    </source>
</evidence>
<dbReference type="SUPFAM" id="SSF55874">
    <property type="entry name" value="ATPase domain of HSP90 chaperone/DNA topoisomerase II/histidine kinase"/>
    <property type="match status" value="1"/>
</dbReference>
<evidence type="ECO:0000256" key="6">
    <source>
        <dbReference type="ARBA" id="ARBA00022777"/>
    </source>
</evidence>
<sequence>MIGRRALRRSGEATAFLAGGLRTVLPALLGVCVLPLVAFLSIIVIAIPWLPEATRPLRALTRAERRRVARPLGREIPEPYAPPRGTSFQQGFALLRTASTWRDLAWMVQHGLLGLLMAVMAVALWPSILFSLSLPLWWWAAPEGSQSAFVVLDSWPKALTLPFLQAGLNVLILWLLVPRFARWQVWIAARLLGPTRGSSLAERVEQLTETRAEALEAHGAELRRIERDLHDGTQAQLVSAALRLGLADRRFDADPQGARTLFLEAREGIEDALTQLRTVIRGIYPPILSDRGLPGAVRALAAGQHIPVTVDIDEGDGRVPAAVEAAAYFVVAEALTNVAKHSGAAAARVRLRRDGDRLRITVRDDGKGGADPARGSGLAGIRRRVAALDGTTRVDSPVGAGTTLEVELPCAS</sequence>
<evidence type="ECO:0000256" key="2">
    <source>
        <dbReference type="ARBA" id="ARBA00012438"/>
    </source>
</evidence>
<comment type="caution">
    <text evidence="11">The sequence shown here is derived from an EMBL/GenBank/DDBJ whole genome shotgun (WGS) entry which is preliminary data.</text>
</comment>
<dbReference type="SMART" id="SM00387">
    <property type="entry name" value="HATPase_c"/>
    <property type="match status" value="1"/>
</dbReference>
<keyword evidence="5" id="KW-0547">Nucleotide-binding</keyword>
<dbReference type="Pfam" id="PF07730">
    <property type="entry name" value="HisKA_3"/>
    <property type="match status" value="1"/>
</dbReference>
<dbReference type="CDD" id="cd16917">
    <property type="entry name" value="HATPase_UhpB-NarQ-NarX-like"/>
    <property type="match status" value="1"/>
</dbReference>
<keyword evidence="3" id="KW-0597">Phosphoprotein</keyword>
<dbReference type="Pfam" id="PF13796">
    <property type="entry name" value="Sensor"/>
    <property type="match status" value="1"/>
</dbReference>
<gene>
    <name evidence="11" type="ORF">GCM10010411_84060</name>
</gene>
<organism evidence="11 12">
    <name type="scientific">Actinomadura fulvescens</name>
    <dbReference type="NCBI Taxonomy" id="46160"/>
    <lineage>
        <taxon>Bacteria</taxon>
        <taxon>Bacillati</taxon>
        <taxon>Actinomycetota</taxon>
        <taxon>Actinomycetes</taxon>
        <taxon>Streptosporangiales</taxon>
        <taxon>Thermomonosporaceae</taxon>
        <taxon>Actinomadura</taxon>
    </lineage>
</organism>
<dbReference type="RefSeq" id="WP_344548109.1">
    <property type="nucleotide sequence ID" value="NZ_BAAATD010000017.1"/>
</dbReference>
<comment type="catalytic activity">
    <reaction evidence="1">
        <text>ATP + protein L-histidine = ADP + protein N-phospho-L-histidine.</text>
        <dbReference type="EC" id="2.7.13.3"/>
    </reaction>
</comment>
<evidence type="ECO:0000256" key="7">
    <source>
        <dbReference type="ARBA" id="ARBA00022840"/>
    </source>
</evidence>
<keyword evidence="9" id="KW-1133">Transmembrane helix</keyword>
<keyword evidence="4" id="KW-0808">Transferase</keyword>
<dbReference type="Pfam" id="PF02518">
    <property type="entry name" value="HATPase_c"/>
    <property type="match status" value="1"/>
</dbReference>
<dbReference type="EC" id="2.7.13.3" evidence="2"/>